<accession>A0A9D3PGW7</accession>
<name>A0A9D3PGW7_MEGAT</name>
<protein>
    <submittedName>
        <fullName evidence="1">Uncharacterized protein</fullName>
    </submittedName>
</protein>
<dbReference type="Pfam" id="PF15299">
    <property type="entry name" value="ALS2CR8"/>
    <property type="match status" value="1"/>
</dbReference>
<keyword evidence="2" id="KW-1185">Reference proteome</keyword>
<dbReference type="GO" id="GO:0003700">
    <property type="term" value="F:DNA-binding transcription factor activity"/>
    <property type="evidence" value="ECO:0007669"/>
    <property type="project" value="InterPro"/>
</dbReference>
<sequence length="428" mass="48587">MIFSPTGNRMDESSINLNKLETLLEGFNNDGNYIHGYVTNETSVHNAVEIYRRVTATTFSVRTSTPLNFEPNKAEKGKFSTRSIKFTKSSCPNLNEDGVPFMHGGRKILECQFGPKREHEKKCNKDESLTVPGLQKSEDMEHDYTPACGPVAKRKRLNSRGTRKKGCQAKISIVQVCRFPDYAVTRNKCISIQQIQLKERLLQDLNDGKEVKVENRFYIDLPLEKAHCNHPLGGLSGMTQTVHPQIIQWIDQLVGEGMTDALEIQAKLRHFVNTRMSDTAAPNLLDRGYYPKLRDIKNHIYRAKVRRRITKLGRDDITELGQDHITNIACEEIAELDKDVDTEEQQVEPDDCADAILTEQCAVCPDNDGAIMRQRAELLLELDMLRQMVHQCVNLPALQRLTEDTKAMQERIQPFLDEPSEGCTLSTA</sequence>
<organism evidence="1 2">
    <name type="scientific">Megalops atlanticus</name>
    <name type="common">Tarpon</name>
    <name type="synonym">Clupea gigantea</name>
    <dbReference type="NCBI Taxonomy" id="7932"/>
    <lineage>
        <taxon>Eukaryota</taxon>
        <taxon>Metazoa</taxon>
        <taxon>Chordata</taxon>
        <taxon>Craniata</taxon>
        <taxon>Vertebrata</taxon>
        <taxon>Euteleostomi</taxon>
        <taxon>Actinopterygii</taxon>
        <taxon>Neopterygii</taxon>
        <taxon>Teleostei</taxon>
        <taxon>Elopiformes</taxon>
        <taxon>Megalopidae</taxon>
        <taxon>Megalops</taxon>
    </lineage>
</organism>
<gene>
    <name evidence="1" type="ORF">MATL_G00230820</name>
</gene>
<dbReference type="EMBL" id="JAFDVH010000021">
    <property type="protein sequence ID" value="KAG7457783.1"/>
    <property type="molecule type" value="Genomic_DNA"/>
</dbReference>
<dbReference type="Proteomes" id="UP001046870">
    <property type="component" value="Chromosome 21"/>
</dbReference>
<dbReference type="PANTHER" id="PTHR47456">
    <property type="entry name" value="PHD-TYPE DOMAIN-CONTAINING PROTEIN"/>
    <property type="match status" value="1"/>
</dbReference>
<dbReference type="PANTHER" id="PTHR47456:SF1">
    <property type="entry name" value="PHD-TYPE DOMAIN-CONTAINING PROTEIN"/>
    <property type="match status" value="1"/>
</dbReference>
<reference evidence="1" key="1">
    <citation type="submission" date="2021-01" db="EMBL/GenBank/DDBJ databases">
        <authorList>
            <person name="Zahm M."/>
            <person name="Roques C."/>
            <person name="Cabau C."/>
            <person name="Klopp C."/>
            <person name="Donnadieu C."/>
            <person name="Jouanno E."/>
            <person name="Lampietro C."/>
            <person name="Louis A."/>
            <person name="Herpin A."/>
            <person name="Echchiki A."/>
            <person name="Berthelot C."/>
            <person name="Parey E."/>
            <person name="Roest-Crollius H."/>
            <person name="Braasch I."/>
            <person name="Postlethwait J."/>
            <person name="Bobe J."/>
            <person name="Montfort J."/>
            <person name="Bouchez O."/>
            <person name="Begum T."/>
            <person name="Mejri S."/>
            <person name="Adams A."/>
            <person name="Chen W.-J."/>
            <person name="Guiguen Y."/>
        </authorList>
    </citation>
    <scope>NUCLEOTIDE SEQUENCE</scope>
    <source>
        <strain evidence="1">YG-15Mar2019-1</strain>
        <tissue evidence="1">Brain</tissue>
    </source>
</reference>
<dbReference type="AlphaFoldDB" id="A0A9D3PGW7"/>
<evidence type="ECO:0000313" key="2">
    <source>
        <dbReference type="Proteomes" id="UP001046870"/>
    </source>
</evidence>
<evidence type="ECO:0000313" key="1">
    <source>
        <dbReference type="EMBL" id="KAG7457783.1"/>
    </source>
</evidence>
<dbReference type="OrthoDB" id="8907856at2759"/>
<dbReference type="InterPro" id="IPR029309">
    <property type="entry name" value="CaRF"/>
</dbReference>
<comment type="caution">
    <text evidence="1">The sequence shown here is derived from an EMBL/GenBank/DDBJ whole genome shotgun (WGS) entry which is preliminary data.</text>
</comment>
<proteinExistence type="predicted"/>